<evidence type="ECO:0000256" key="3">
    <source>
        <dbReference type="ARBA" id="ARBA00022833"/>
    </source>
</evidence>
<protein>
    <recommendedName>
        <fullName evidence="6">SWIM-type domain-containing protein</fullName>
    </recommendedName>
</protein>
<evidence type="ECO:0000256" key="4">
    <source>
        <dbReference type="PROSITE-ProRule" id="PRU00325"/>
    </source>
</evidence>
<dbReference type="PANTHER" id="PTHR47718:SF13">
    <property type="entry name" value="OS09G0290500 PROTEIN"/>
    <property type="match status" value="1"/>
</dbReference>
<dbReference type="PROSITE" id="PS50966">
    <property type="entry name" value="ZF_SWIM"/>
    <property type="match status" value="1"/>
</dbReference>
<evidence type="ECO:0000259" key="6">
    <source>
        <dbReference type="PROSITE" id="PS50966"/>
    </source>
</evidence>
<dbReference type="GO" id="GO:0008270">
    <property type="term" value="F:zinc ion binding"/>
    <property type="evidence" value="ECO:0007669"/>
    <property type="project" value="UniProtKB-KW"/>
</dbReference>
<name>A0AAV5KR52_9ROSI</name>
<proteinExistence type="predicted"/>
<comment type="caution">
    <text evidence="7">The sequence shown here is derived from an EMBL/GenBank/DDBJ whole genome shotgun (WGS) entry which is preliminary data.</text>
</comment>
<dbReference type="Proteomes" id="UP001054252">
    <property type="component" value="Unassembled WGS sequence"/>
</dbReference>
<dbReference type="PANTHER" id="PTHR47718">
    <property type="entry name" value="OS01G0519700 PROTEIN"/>
    <property type="match status" value="1"/>
</dbReference>
<sequence length="796" mass="91755">MEGSCAQYPSTGEMEVELNPTSEKACEIVALETPSKDGLAEPEDEERTVPAAGMVFDSVNSALEFYRGYGKRMGFGVSIRNSTLSRDGTYQRVRLACTREGFPRSKNPRKGSIFASQKAGCKAKMTLVQTLDGDGSYVVTLVTLEHSHDLSPSKGRHFRCNRSISLGVRRTLEINDNAGIRVCRNYLSIVQEHGGYENMGFSERDCRNYLDQQRQLRIAEGDGEAVRRYFEVMKFQSPNFYSKIEVDSERRVTNLFWADGRTRATYEYFNDVVAFDTTYLTNRYDMPFAPFCGVNHHGQTIMLGCGLLANETIESFVWLFSTWLDCMGAVQRYRELENTFSSLIYHCNDRNEFEQKWQVMIEEHDLVENQWLKDIFEEREMWAPPFLTDHFWAGMSSTQRSEGLNAFFDGFVHGQTTLNTFVEQYALAQRRKMEKEAEADFQSYKSVVQCVTKLHYEKQFQAAYTQAKFIEIQEELKDMLGIFPEVVEEEGQCKIFQCEEGNGGMEKVTFHAEKIEFTCTCRCFQFRGIVCRHAFAMLLQQRVKEVNSIYILDRWRKDITRRYNYENFVSIAYDKRPEMERYDELRHVLLHIAEIGSEIPEMVTYVKNKATEMVEVLSSWKTNIGNQHGKDAKSFKSSTSTRVKKRGTKVPNCPRTVNNDPNIIEKLPVMNPTHKKRRGRPTKNRIKTLVEKVFMRKKRKKGNEASQSAASGEQVAHNKRQIPCIEENRFASMEEVLRNSIVFGSRNDLDESTNPQDQIPARVTNSIDTPPSKSGPVNRNGLRRSTRVIEMKTKIT</sequence>
<keyword evidence="2 4" id="KW-0863">Zinc-finger</keyword>
<dbReference type="InterPro" id="IPR006564">
    <property type="entry name" value="Znf_PMZ"/>
</dbReference>
<dbReference type="SMART" id="SM00575">
    <property type="entry name" value="ZnF_PMZ"/>
    <property type="match status" value="1"/>
</dbReference>
<dbReference type="InterPro" id="IPR004330">
    <property type="entry name" value="FAR1_DNA_bnd_dom"/>
</dbReference>
<keyword evidence="1" id="KW-0479">Metal-binding</keyword>
<dbReference type="Pfam" id="PF04434">
    <property type="entry name" value="SWIM"/>
    <property type="match status" value="1"/>
</dbReference>
<keyword evidence="8" id="KW-1185">Reference proteome</keyword>
<dbReference type="InterPro" id="IPR007527">
    <property type="entry name" value="Znf_SWIM"/>
</dbReference>
<dbReference type="InterPro" id="IPR018289">
    <property type="entry name" value="MULE_transposase_dom"/>
</dbReference>
<feature type="compositionally biased region" description="Polar residues" evidence="5">
    <location>
        <begin position="752"/>
        <end position="777"/>
    </location>
</feature>
<dbReference type="AlphaFoldDB" id="A0AAV5KR52"/>
<evidence type="ECO:0000256" key="1">
    <source>
        <dbReference type="ARBA" id="ARBA00022723"/>
    </source>
</evidence>
<feature type="region of interest" description="Disordered" evidence="5">
    <location>
        <begin position="696"/>
        <end position="715"/>
    </location>
</feature>
<evidence type="ECO:0000256" key="5">
    <source>
        <dbReference type="SAM" id="MobiDB-lite"/>
    </source>
</evidence>
<accession>A0AAV5KR52</accession>
<organism evidence="7 8">
    <name type="scientific">Rubroshorea leprosula</name>
    <dbReference type="NCBI Taxonomy" id="152421"/>
    <lineage>
        <taxon>Eukaryota</taxon>
        <taxon>Viridiplantae</taxon>
        <taxon>Streptophyta</taxon>
        <taxon>Embryophyta</taxon>
        <taxon>Tracheophyta</taxon>
        <taxon>Spermatophyta</taxon>
        <taxon>Magnoliopsida</taxon>
        <taxon>eudicotyledons</taxon>
        <taxon>Gunneridae</taxon>
        <taxon>Pentapetalae</taxon>
        <taxon>rosids</taxon>
        <taxon>malvids</taxon>
        <taxon>Malvales</taxon>
        <taxon>Dipterocarpaceae</taxon>
        <taxon>Rubroshorea</taxon>
    </lineage>
</organism>
<keyword evidence="3" id="KW-0862">Zinc</keyword>
<dbReference type="EMBL" id="BPVZ01000074">
    <property type="protein sequence ID" value="GKV27013.1"/>
    <property type="molecule type" value="Genomic_DNA"/>
</dbReference>
<gene>
    <name evidence="7" type="ORF">SLEP1_g36223</name>
</gene>
<dbReference type="Pfam" id="PF10551">
    <property type="entry name" value="MULE"/>
    <property type="match status" value="1"/>
</dbReference>
<evidence type="ECO:0000256" key="2">
    <source>
        <dbReference type="ARBA" id="ARBA00022771"/>
    </source>
</evidence>
<reference evidence="7 8" key="1">
    <citation type="journal article" date="2021" name="Commun. Biol.">
        <title>The genome of Shorea leprosula (Dipterocarpaceae) highlights the ecological relevance of drought in aseasonal tropical rainforests.</title>
        <authorList>
            <person name="Ng K.K.S."/>
            <person name="Kobayashi M.J."/>
            <person name="Fawcett J.A."/>
            <person name="Hatakeyama M."/>
            <person name="Paape T."/>
            <person name="Ng C.H."/>
            <person name="Ang C.C."/>
            <person name="Tnah L.H."/>
            <person name="Lee C.T."/>
            <person name="Nishiyama T."/>
            <person name="Sese J."/>
            <person name="O'Brien M.J."/>
            <person name="Copetti D."/>
            <person name="Mohd Noor M.I."/>
            <person name="Ong R.C."/>
            <person name="Putra M."/>
            <person name="Sireger I.Z."/>
            <person name="Indrioko S."/>
            <person name="Kosugi Y."/>
            <person name="Izuno A."/>
            <person name="Isagi Y."/>
            <person name="Lee S.L."/>
            <person name="Shimizu K.K."/>
        </authorList>
    </citation>
    <scope>NUCLEOTIDE SEQUENCE [LARGE SCALE GENOMIC DNA]</scope>
    <source>
        <strain evidence="7">214</strain>
    </source>
</reference>
<feature type="region of interest" description="Disordered" evidence="5">
    <location>
        <begin position="746"/>
        <end position="780"/>
    </location>
</feature>
<feature type="domain" description="SWIM-type" evidence="6">
    <location>
        <begin position="506"/>
        <end position="542"/>
    </location>
</feature>
<evidence type="ECO:0000313" key="7">
    <source>
        <dbReference type="EMBL" id="GKV27013.1"/>
    </source>
</evidence>
<dbReference type="Pfam" id="PF03101">
    <property type="entry name" value="FAR1"/>
    <property type="match status" value="1"/>
</dbReference>
<evidence type="ECO:0000313" key="8">
    <source>
        <dbReference type="Proteomes" id="UP001054252"/>
    </source>
</evidence>